<name>A0AAN7TDJ9_9PEZI</name>
<dbReference type="Pfam" id="PF01522">
    <property type="entry name" value="Polysacc_deac_1"/>
    <property type="match status" value="1"/>
</dbReference>
<sequence>MSGDGQSEPNLRENPGPPRINERHYNAESEFEYGSRAGFWRLFRMFNKHDMKFTLYAVAQAVEAVPEVVTRCVEKGHDVASHAYRWVEYHDFSVEKEKEWARKCITSLKALSGYAPRGCKYLNPSKFCLRYYGRNSPHSRTVIPQVYEEMGEELVWMSDTYADDIPYWIDRADKPNDPKAKGSLMVPYSYDCNDFKFHSANGFRDPAAFYNHLKNTFDVLYAEGEEGNVKMMTIGLHCRIIGRPGRFKALQDFVEYIGQKEGVWVATRTEIAESFGEQFPYAKGCLAKVA</sequence>
<evidence type="ECO:0000259" key="2">
    <source>
        <dbReference type="PROSITE" id="PS51677"/>
    </source>
</evidence>
<organism evidence="3 4">
    <name type="scientific">Meristemomyces frigidus</name>
    <dbReference type="NCBI Taxonomy" id="1508187"/>
    <lineage>
        <taxon>Eukaryota</taxon>
        <taxon>Fungi</taxon>
        <taxon>Dikarya</taxon>
        <taxon>Ascomycota</taxon>
        <taxon>Pezizomycotina</taxon>
        <taxon>Dothideomycetes</taxon>
        <taxon>Dothideomycetidae</taxon>
        <taxon>Mycosphaerellales</taxon>
        <taxon>Teratosphaeriaceae</taxon>
        <taxon>Meristemomyces</taxon>
    </lineage>
</organism>
<dbReference type="InterPro" id="IPR011330">
    <property type="entry name" value="Glyco_hydro/deAcase_b/a-brl"/>
</dbReference>
<evidence type="ECO:0000256" key="1">
    <source>
        <dbReference type="SAM" id="MobiDB-lite"/>
    </source>
</evidence>
<dbReference type="PANTHER" id="PTHR43123">
    <property type="entry name" value="POLYSACCHARIDE DEACETYLASE-RELATED"/>
    <property type="match status" value="1"/>
</dbReference>
<evidence type="ECO:0000313" key="4">
    <source>
        <dbReference type="Proteomes" id="UP001310890"/>
    </source>
</evidence>
<dbReference type="PANTHER" id="PTHR43123:SF1">
    <property type="entry name" value="POLYSACCHARIDE DEACETYLASE-RELATED"/>
    <property type="match status" value="1"/>
</dbReference>
<dbReference type="PROSITE" id="PS51677">
    <property type="entry name" value="NODB"/>
    <property type="match status" value="1"/>
</dbReference>
<dbReference type="InterPro" id="IPR002509">
    <property type="entry name" value="NODB_dom"/>
</dbReference>
<dbReference type="Gene3D" id="3.20.20.370">
    <property type="entry name" value="Glycoside hydrolase/deacetylase"/>
    <property type="match status" value="1"/>
</dbReference>
<dbReference type="GO" id="GO:0016810">
    <property type="term" value="F:hydrolase activity, acting on carbon-nitrogen (but not peptide) bonds"/>
    <property type="evidence" value="ECO:0007669"/>
    <property type="project" value="InterPro"/>
</dbReference>
<dbReference type="SUPFAM" id="SSF88713">
    <property type="entry name" value="Glycoside hydrolase/deacetylase"/>
    <property type="match status" value="1"/>
</dbReference>
<evidence type="ECO:0000313" key="3">
    <source>
        <dbReference type="EMBL" id="KAK5110428.1"/>
    </source>
</evidence>
<feature type="region of interest" description="Disordered" evidence="1">
    <location>
        <begin position="1"/>
        <end position="22"/>
    </location>
</feature>
<dbReference type="GO" id="GO:0005975">
    <property type="term" value="P:carbohydrate metabolic process"/>
    <property type="evidence" value="ECO:0007669"/>
    <property type="project" value="InterPro"/>
</dbReference>
<dbReference type="Proteomes" id="UP001310890">
    <property type="component" value="Unassembled WGS sequence"/>
</dbReference>
<proteinExistence type="predicted"/>
<gene>
    <name evidence="3" type="ORF">LTR62_005779</name>
</gene>
<dbReference type="EMBL" id="JAVRRL010000049">
    <property type="protein sequence ID" value="KAK5110428.1"/>
    <property type="molecule type" value="Genomic_DNA"/>
</dbReference>
<protein>
    <recommendedName>
        <fullName evidence="2">NodB homology domain-containing protein</fullName>
    </recommendedName>
</protein>
<reference evidence="3" key="1">
    <citation type="submission" date="2023-08" db="EMBL/GenBank/DDBJ databases">
        <title>Black Yeasts Isolated from many extreme environments.</title>
        <authorList>
            <person name="Coleine C."/>
            <person name="Stajich J.E."/>
            <person name="Selbmann L."/>
        </authorList>
    </citation>
    <scope>NUCLEOTIDE SEQUENCE</scope>
    <source>
        <strain evidence="3">CCFEE 5401</strain>
    </source>
</reference>
<accession>A0AAN7TDJ9</accession>
<dbReference type="AlphaFoldDB" id="A0AAN7TDJ9"/>
<feature type="domain" description="NodB homology" evidence="2">
    <location>
        <begin position="25"/>
        <end position="266"/>
    </location>
</feature>
<comment type="caution">
    <text evidence="3">The sequence shown here is derived from an EMBL/GenBank/DDBJ whole genome shotgun (WGS) entry which is preliminary data.</text>
</comment>